<gene>
    <name evidence="1" type="ORF">V8201_12450</name>
</gene>
<dbReference type="Gene3D" id="3.40.50.2000">
    <property type="entry name" value="Glycogen Phosphorylase B"/>
    <property type="match status" value="1"/>
</dbReference>
<protein>
    <recommendedName>
        <fullName evidence="3">Glycosyl transferase family 1 domain-containing protein</fullName>
    </recommendedName>
</protein>
<comment type="caution">
    <text evidence="1">The sequence shown here is derived from an EMBL/GenBank/DDBJ whole genome shotgun (WGS) entry which is preliminary data.</text>
</comment>
<evidence type="ECO:0000313" key="1">
    <source>
        <dbReference type="EMBL" id="MEI5687892.1"/>
    </source>
</evidence>
<keyword evidence="2" id="KW-1185">Reference proteome</keyword>
<dbReference type="EMBL" id="JBBBDM010000005">
    <property type="protein sequence ID" value="MEI5687892.1"/>
    <property type="molecule type" value="Genomic_DNA"/>
</dbReference>
<evidence type="ECO:0000313" key="2">
    <source>
        <dbReference type="Proteomes" id="UP001367771"/>
    </source>
</evidence>
<evidence type="ECO:0008006" key="3">
    <source>
        <dbReference type="Google" id="ProtNLM"/>
    </source>
</evidence>
<reference evidence="1 2" key="1">
    <citation type="journal article" date="2013" name="Int. J. Syst. Evol. Microbiol.">
        <title>Sphingomonas kyungheensis sp. nov., a bacterium with ginsenoside-converting activity isolated from soil of a ginseng field.</title>
        <authorList>
            <person name="Son H.M."/>
            <person name="Yang J.E."/>
            <person name="Park Y."/>
            <person name="Han C.K."/>
            <person name="Kim S.G."/>
            <person name="Kook M."/>
            <person name="Yi T.H."/>
        </authorList>
    </citation>
    <scope>NUCLEOTIDE SEQUENCE [LARGE SCALE GENOMIC DNA]</scope>
    <source>
        <strain evidence="1 2">LMG 26582</strain>
    </source>
</reference>
<dbReference type="Proteomes" id="UP001367771">
    <property type="component" value="Unassembled WGS sequence"/>
</dbReference>
<proteinExistence type="predicted"/>
<dbReference type="SUPFAM" id="SSF53756">
    <property type="entry name" value="UDP-Glycosyltransferase/glycogen phosphorylase"/>
    <property type="match status" value="1"/>
</dbReference>
<dbReference type="RefSeq" id="WP_336545500.1">
    <property type="nucleotide sequence ID" value="NZ_JBBBDM010000005.1"/>
</dbReference>
<organism evidence="1 2">
    <name type="scientific">Sphingomonas kyungheensis</name>
    <dbReference type="NCBI Taxonomy" id="1069987"/>
    <lineage>
        <taxon>Bacteria</taxon>
        <taxon>Pseudomonadati</taxon>
        <taxon>Pseudomonadota</taxon>
        <taxon>Alphaproteobacteria</taxon>
        <taxon>Sphingomonadales</taxon>
        <taxon>Sphingomonadaceae</taxon>
        <taxon>Sphingomonas</taxon>
    </lineage>
</organism>
<sequence length="329" mass="36408">MIVVNMWFIRHSNGLFHYGLDYTEALGASVREIWVRAETLAQTVLARIPTAKVRVLTRKQLLAEMIRAHRQEELVFTPSAHPVAFMRRQVVVVHDSFPFTGRTGAIKLALFRMALTLSRSAVAYINRSDGLRFLKRCGVEEARMRYLPNHVGGPVPAPPSGVVTIGRQIVVGLFGSDSSKKNYDALFAAVRAGRQGSSVSWRIFGHHNAYTERLRAAYPELAIEVVGSDSLSMPAFIRSIDIAVSVAEGEGFARPVALALMSGCPTFLLDTPVFREFYTGSAEMFETPAALVAALAALRPGQEMDRPQLACEYELRRDFYAGVAWLETC</sequence>
<name>A0ABU8H4J6_9SPHN</name>
<accession>A0ABU8H4J6</accession>